<dbReference type="GO" id="GO:0016812">
    <property type="term" value="F:hydrolase activity, acting on carbon-nitrogen (but not peptide) bonds, in cyclic amides"/>
    <property type="evidence" value="ECO:0007669"/>
    <property type="project" value="TreeGrafter"/>
</dbReference>
<accession>A0A7W3J5K3</accession>
<dbReference type="InterPro" id="IPR032466">
    <property type="entry name" value="Metal_Hydrolase"/>
</dbReference>
<dbReference type="Pfam" id="PF07969">
    <property type="entry name" value="Amidohydro_3"/>
    <property type="match status" value="1"/>
</dbReference>
<keyword evidence="3" id="KW-1185">Reference proteome</keyword>
<name>A0A7W3J5K3_9MICO</name>
<dbReference type="SUPFAM" id="SSF51338">
    <property type="entry name" value="Composite domain of metallo-dependent hydrolases"/>
    <property type="match status" value="1"/>
</dbReference>
<evidence type="ECO:0000259" key="1">
    <source>
        <dbReference type="Pfam" id="PF07969"/>
    </source>
</evidence>
<sequence length="539" mass="56885">MSTRSDSDLLLRGGLVVDGSGAEPVVGDVLVRDGRIAAVGGRVDAPGARVVDVGGLAVAPGFIDMHAHSDLAVLADGEHLAKVTQGVTTEAVGQDGISYAPVTDETMALVREQIAGWNGIPDGVDFSWRSVAEYLAEVDRRGSATNVAYLVPQGTVRMNVVGTGDRRATPAEIAEMRAQVAQGLREGAFGLSSGLTYVPGMFADTDELVALCEVVAEHGGYYAPHQRSYGAGAVGAYAEMVDVARRSGCALHLTHATMNFPENRGRAGELLALVDRAIADGVDITLDTYPYLPGSTTLSALLPSRAAVGGPERTLARLRDPGERAWIAHEVEVVGSDGCHGVPVDWDSIEIAGVRDAALGDRVGRTVARIALDEGRAPADVFFDLLLADRLGTSILQHVGDEGNVREIMRHPRHTGGSDGILVGAKPHPRGSGTFPRYLGRYVREEGVLSLADMIVHLSARPAARLGLHDRGRIAEGYVADVVVFDPDTVADRATPDQPRLTAAGIPWVLVGGVPVIEDGARTDARPGRALRHRPRATR</sequence>
<dbReference type="EC" id="3.5.1.81" evidence="2"/>
<proteinExistence type="predicted"/>
<dbReference type="InterPro" id="IPR050378">
    <property type="entry name" value="Metallo-dep_Hydrolases_sf"/>
</dbReference>
<evidence type="ECO:0000313" key="3">
    <source>
        <dbReference type="Proteomes" id="UP000540568"/>
    </source>
</evidence>
<evidence type="ECO:0000313" key="2">
    <source>
        <dbReference type="EMBL" id="MBA8806589.1"/>
    </source>
</evidence>
<dbReference type="PANTHER" id="PTHR11647:SF1">
    <property type="entry name" value="COLLAPSIN RESPONSE MEDIATOR PROTEIN"/>
    <property type="match status" value="1"/>
</dbReference>
<dbReference type="SUPFAM" id="SSF51556">
    <property type="entry name" value="Metallo-dependent hydrolases"/>
    <property type="match status" value="1"/>
</dbReference>
<dbReference type="RefSeq" id="WP_182614296.1">
    <property type="nucleotide sequence ID" value="NZ_BAAATF010000002.1"/>
</dbReference>
<reference evidence="2 3" key="1">
    <citation type="submission" date="2020-07" db="EMBL/GenBank/DDBJ databases">
        <title>Sequencing the genomes of 1000 actinobacteria strains.</title>
        <authorList>
            <person name="Klenk H.-P."/>
        </authorList>
    </citation>
    <scope>NUCLEOTIDE SEQUENCE [LARGE SCALE GENOMIC DNA]</scope>
    <source>
        <strain evidence="2 3">DSM 44121</strain>
    </source>
</reference>
<dbReference type="Gene3D" id="2.30.40.10">
    <property type="entry name" value="Urease, subunit C, domain 1"/>
    <property type="match status" value="1"/>
</dbReference>
<organism evidence="2 3">
    <name type="scientific">Promicromonospora sukumoe</name>
    <dbReference type="NCBI Taxonomy" id="88382"/>
    <lineage>
        <taxon>Bacteria</taxon>
        <taxon>Bacillati</taxon>
        <taxon>Actinomycetota</taxon>
        <taxon>Actinomycetes</taxon>
        <taxon>Micrococcales</taxon>
        <taxon>Promicromonosporaceae</taxon>
        <taxon>Promicromonospora</taxon>
    </lineage>
</organism>
<dbReference type="GO" id="GO:0047420">
    <property type="term" value="F:N-acyl-D-amino-acid deacylase activity"/>
    <property type="evidence" value="ECO:0007669"/>
    <property type="project" value="UniProtKB-EC"/>
</dbReference>
<dbReference type="Gene3D" id="3.30.1490.130">
    <property type="entry name" value="D-aminoacylase. Domain 3"/>
    <property type="match status" value="1"/>
</dbReference>
<dbReference type="Proteomes" id="UP000540568">
    <property type="component" value="Unassembled WGS sequence"/>
</dbReference>
<dbReference type="PANTHER" id="PTHR11647">
    <property type="entry name" value="HYDRANTOINASE/DIHYDROPYRIMIDINASE FAMILY MEMBER"/>
    <property type="match status" value="1"/>
</dbReference>
<dbReference type="InterPro" id="IPR011059">
    <property type="entry name" value="Metal-dep_hydrolase_composite"/>
</dbReference>
<dbReference type="EMBL" id="JACGWV010000001">
    <property type="protein sequence ID" value="MBA8806589.1"/>
    <property type="molecule type" value="Genomic_DNA"/>
</dbReference>
<dbReference type="InterPro" id="IPR023100">
    <property type="entry name" value="D-aminoacylase_insert_dom_sf"/>
</dbReference>
<dbReference type="CDD" id="cd01297">
    <property type="entry name" value="D-aminoacylase"/>
    <property type="match status" value="1"/>
</dbReference>
<protein>
    <submittedName>
        <fullName evidence="2">N-acyl-D-amino-acid deacylase</fullName>
        <ecNumber evidence="2">3.5.1.81</ecNumber>
    </submittedName>
</protein>
<feature type="domain" description="Amidohydrolase 3" evidence="1">
    <location>
        <begin position="49"/>
        <end position="516"/>
    </location>
</feature>
<dbReference type="AlphaFoldDB" id="A0A7W3J5K3"/>
<dbReference type="Gene3D" id="3.20.20.140">
    <property type="entry name" value="Metal-dependent hydrolases"/>
    <property type="match status" value="1"/>
</dbReference>
<dbReference type="InterPro" id="IPR013108">
    <property type="entry name" value="Amidohydro_3"/>
</dbReference>
<keyword evidence="2" id="KW-0378">Hydrolase</keyword>
<dbReference type="GO" id="GO:0005829">
    <property type="term" value="C:cytosol"/>
    <property type="evidence" value="ECO:0007669"/>
    <property type="project" value="TreeGrafter"/>
</dbReference>
<comment type="caution">
    <text evidence="2">The sequence shown here is derived from an EMBL/GenBank/DDBJ whole genome shotgun (WGS) entry which is preliminary data.</text>
</comment>
<gene>
    <name evidence="2" type="ORF">FHX71_000531</name>
</gene>